<reference evidence="2 3" key="1">
    <citation type="submission" date="2021-05" db="EMBL/GenBank/DDBJ databases">
        <title>A Polyphasic approach of four new species of the genus Ohtaekwangia: Ohtaekwangia histidinii sp. nov., Ohtaekwangia cretensis sp. nov., Ohtaekwangia indiensis sp. nov., Ohtaekwangia reichenbachii sp. nov. from diverse environment.</title>
        <authorList>
            <person name="Octaviana S."/>
        </authorList>
    </citation>
    <scope>NUCLEOTIDE SEQUENCE [LARGE SCALE GENOMIC DNA]</scope>
    <source>
        <strain evidence="2 3">PWU4</strain>
    </source>
</reference>
<name>A0AAP2GMB7_9BACT</name>
<organism evidence="2 3">
    <name type="scientific">Chryseosolibacter histidini</name>
    <dbReference type="NCBI Taxonomy" id="2782349"/>
    <lineage>
        <taxon>Bacteria</taxon>
        <taxon>Pseudomonadati</taxon>
        <taxon>Bacteroidota</taxon>
        <taxon>Cytophagia</taxon>
        <taxon>Cytophagales</taxon>
        <taxon>Chryseotaleaceae</taxon>
        <taxon>Chryseosolibacter</taxon>
    </lineage>
</organism>
<keyword evidence="3" id="KW-1185">Reference proteome</keyword>
<evidence type="ECO:0000259" key="1">
    <source>
        <dbReference type="Pfam" id="PF21135"/>
    </source>
</evidence>
<protein>
    <submittedName>
        <fullName evidence="2">Homoserine dehydrogenase</fullName>
    </submittedName>
</protein>
<dbReference type="CDD" id="cd11616">
    <property type="entry name" value="SAF_DH_OX_like"/>
    <property type="match status" value="1"/>
</dbReference>
<gene>
    <name evidence="2" type="ORF">KK083_07805</name>
</gene>
<dbReference type="PANTHER" id="PTHR37850">
    <property type="entry name" value="STRU PROTEIN"/>
    <property type="match status" value="1"/>
</dbReference>
<proteinExistence type="predicted"/>
<dbReference type="InterPro" id="IPR048423">
    <property type="entry name" value="DRL_cat"/>
</dbReference>
<dbReference type="InterPro" id="IPR036291">
    <property type="entry name" value="NAD(P)-bd_dom_sf"/>
</dbReference>
<dbReference type="Pfam" id="PF21135">
    <property type="entry name" value="DRL_cat"/>
    <property type="match status" value="1"/>
</dbReference>
<comment type="caution">
    <text evidence="2">The sequence shown here is derived from an EMBL/GenBank/DDBJ whole genome shotgun (WGS) entry which is preliminary data.</text>
</comment>
<dbReference type="Proteomes" id="UP001319200">
    <property type="component" value="Unassembled WGS sequence"/>
</dbReference>
<sequence length="443" mass="49352">MMNLKQRLMSLDKDIRVAVIGIGSMGKGLVYQIHATPGMSPVAIADIHIKRAIDCARWLQLEYDIVDTVADLNYAIQRGRLAITDNGELLASSNLVHVMIESSNAVLQGAVHAMRAISNHQHVVMMNFEADLMYGPLLLRAAQDEGVVYTCADGDKPTAIKKLVDEIKLCGFDLVMAGNIKNFQDRYSTPDKIAFEADMRGLDHSMCSYFADGTKLCVEMAVLANAINGRTAVPGMIGQRGCSIHDVFKQYDFDKLWDGKRPLVDYMLGVEPKGGVFVIGHTNDKFQQATLGWFPPDIGPGPYYLFYRPYYLGHIEAMQCVAEAYLENTARLQPAHGMKTNVFAYAKHDLKKGDVLDGKGGSHCYGLIENMEDNMSSPGLPVLISNNLKLKRDIAKDERIRLEDVEYDPNEKSFSLYFEACGIYAPENIKRQEPAIDVTYQFV</sequence>
<dbReference type="PANTHER" id="PTHR37850:SF1">
    <property type="entry name" value="SAF DOMAIN PROTEIN"/>
    <property type="match status" value="1"/>
</dbReference>
<accession>A0AAP2GMB7</accession>
<dbReference type="Gene3D" id="3.40.50.720">
    <property type="entry name" value="NAD(P)-binding Rossmann-like Domain"/>
    <property type="match status" value="1"/>
</dbReference>
<dbReference type="EMBL" id="JAHESF010000006">
    <property type="protein sequence ID" value="MBT1696773.1"/>
    <property type="molecule type" value="Genomic_DNA"/>
</dbReference>
<evidence type="ECO:0000313" key="2">
    <source>
        <dbReference type="EMBL" id="MBT1696773.1"/>
    </source>
</evidence>
<dbReference type="SUPFAM" id="SSF51735">
    <property type="entry name" value="NAD(P)-binding Rossmann-fold domains"/>
    <property type="match status" value="1"/>
</dbReference>
<feature type="domain" description="Oxidoreductase DRL-like catalytic" evidence="1">
    <location>
        <begin position="154"/>
        <end position="316"/>
    </location>
</feature>
<dbReference type="AlphaFoldDB" id="A0AAP2GMB7"/>
<evidence type="ECO:0000313" key="3">
    <source>
        <dbReference type="Proteomes" id="UP001319200"/>
    </source>
</evidence>